<dbReference type="GO" id="GO:0016757">
    <property type="term" value="F:glycosyltransferase activity"/>
    <property type="evidence" value="ECO:0007669"/>
    <property type="project" value="UniProtKB-KW"/>
</dbReference>
<dbReference type="AlphaFoldDB" id="A0A061SKP4"/>
<accession>A0A061SKP4</accession>
<evidence type="ECO:0000256" key="1">
    <source>
        <dbReference type="ARBA" id="ARBA00022676"/>
    </source>
</evidence>
<feature type="domain" description="Glycosyl transferase family 1" evidence="2">
    <location>
        <begin position="52"/>
        <end position="193"/>
    </location>
</feature>
<dbReference type="EMBL" id="GBEZ01001705">
    <property type="protein sequence ID" value="JAC83291.1"/>
    <property type="molecule type" value="Transcribed_RNA"/>
</dbReference>
<keyword evidence="1" id="KW-0328">Glycosyltransferase</keyword>
<gene>
    <name evidence="3" type="ORF">TSPGSL018_3695</name>
</gene>
<sequence length="233" mass="26103">MILEMSIFQLSETYFTCRFGHVVKDNSYFKPVAYSTARHLSSCAGAVKAHNIVYVARYTPQKGQVEFVKHIDPKILENFTIHFYGGESTSKYAEELKAEVARTGLKAVVHGRVPHRQLLDAVCHSSAQIHLALKDNNPRVAYEALFAGNPLLISKQSNTPQELQDLSFVQTTDVLKRNSVNHDLEKLLKVVEKGSGRHISSYANKHMSPISVYSKICESVGLCLPSRARVQME</sequence>
<dbReference type="Gene3D" id="3.40.50.2000">
    <property type="entry name" value="Glycogen Phosphorylase B"/>
    <property type="match status" value="1"/>
</dbReference>
<proteinExistence type="predicted"/>
<keyword evidence="1" id="KW-0808">Transferase</keyword>
<dbReference type="SUPFAM" id="SSF53756">
    <property type="entry name" value="UDP-Glycosyltransferase/glycogen phosphorylase"/>
    <property type="match status" value="1"/>
</dbReference>
<protein>
    <recommendedName>
        <fullName evidence="2">Glycosyl transferase family 1 domain-containing protein</fullName>
    </recommendedName>
</protein>
<dbReference type="Pfam" id="PF00534">
    <property type="entry name" value="Glycos_transf_1"/>
    <property type="match status" value="1"/>
</dbReference>
<dbReference type="InterPro" id="IPR001296">
    <property type="entry name" value="Glyco_trans_1"/>
</dbReference>
<name>A0A061SKP4_9CHLO</name>
<evidence type="ECO:0000259" key="2">
    <source>
        <dbReference type="Pfam" id="PF00534"/>
    </source>
</evidence>
<organism evidence="3">
    <name type="scientific">Tetraselmis sp. GSL018</name>
    <dbReference type="NCBI Taxonomy" id="582737"/>
    <lineage>
        <taxon>Eukaryota</taxon>
        <taxon>Viridiplantae</taxon>
        <taxon>Chlorophyta</taxon>
        <taxon>core chlorophytes</taxon>
        <taxon>Chlorodendrophyceae</taxon>
        <taxon>Chlorodendrales</taxon>
        <taxon>Chlorodendraceae</taxon>
        <taxon>Tetraselmis</taxon>
    </lineage>
</organism>
<evidence type="ECO:0000313" key="3">
    <source>
        <dbReference type="EMBL" id="JAC83291.1"/>
    </source>
</evidence>
<reference evidence="3" key="1">
    <citation type="submission" date="2014-05" db="EMBL/GenBank/DDBJ databases">
        <title>The transcriptome of the halophilic microalga Tetraselmis sp. GSL018 isolated from the Great Salt Lake, Utah.</title>
        <authorList>
            <person name="Jinkerson R.E."/>
            <person name="D'Adamo S."/>
            <person name="Posewitz M.C."/>
        </authorList>
    </citation>
    <scope>NUCLEOTIDE SEQUENCE</scope>
    <source>
        <strain evidence="3">GSL018</strain>
    </source>
</reference>